<dbReference type="EMBL" id="QGDO01000001">
    <property type="protein sequence ID" value="PWJ45079.1"/>
    <property type="molecule type" value="Genomic_DNA"/>
</dbReference>
<dbReference type="OrthoDB" id="652307at2"/>
<dbReference type="Gene3D" id="2.40.160.200">
    <property type="entry name" value="LURP1-related"/>
    <property type="match status" value="1"/>
</dbReference>
<reference evidence="1 2" key="1">
    <citation type="submission" date="2018-03" db="EMBL/GenBank/DDBJ databases">
        <title>Genomic Encyclopedia of Archaeal and Bacterial Type Strains, Phase II (KMG-II): from individual species to whole genera.</title>
        <authorList>
            <person name="Goeker M."/>
        </authorList>
    </citation>
    <scope>NUCLEOTIDE SEQUENCE [LARGE SCALE GENOMIC DNA]</scope>
    <source>
        <strain evidence="1 2">DSM 28229</strain>
    </source>
</reference>
<dbReference type="PANTHER" id="PTHR23248:SF9">
    <property type="entry name" value="PHOSPHOLIPID SCRAMBLASE"/>
    <property type="match status" value="1"/>
</dbReference>
<dbReference type="InterPro" id="IPR038595">
    <property type="entry name" value="LOR_sf"/>
</dbReference>
<dbReference type="InterPro" id="IPR005552">
    <property type="entry name" value="Scramblase"/>
</dbReference>
<keyword evidence="2" id="KW-1185">Reference proteome</keyword>
<dbReference type="InterPro" id="IPR025659">
    <property type="entry name" value="Tubby-like_C"/>
</dbReference>
<evidence type="ECO:0000313" key="1">
    <source>
        <dbReference type="EMBL" id="PWJ45079.1"/>
    </source>
</evidence>
<proteinExistence type="predicted"/>
<accession>A0A315ZIP8</accession>
<sequence>MTEVLAKNLFFIKEHVGMFKASNNYDIYDPETNEMFMTCREENLGFFTKLLRFTDYKRMTPFNIEIRTASGEKVLTVKRGISIFLSTVEVFDANDQLIGMFKQKFFSIGGKFSVLDAQENELCKLKGKWTSWDFKFVKDDVQFAHVSKEWAGLGKELFTTADNYMLEIDANIPADHPIRQLILAAVMCIDMVLKE</sequence>
<dbReference type="Pfam" id="PF03803">
    <property type="entry name" value="Scramblase"/>
    <property type="match status" value="1"/>
</dbReference>
<evidence type="ECO:0000313" key="2">
    <source>
        <dbReference type="Proteomes" id="UP000245535"/>
    </source>
</evidence>
<dbReference type="RefSeq" id="WP_109616534.1">
    <property type="nucleotide sequence ID" value="NZ_QGDO01000001.1"/>
</dbReference>
<comment type="caution">
    <text evidence="1">The sequence shown here is derived from an EMBL/GenBank/DDBJ whole genome shotgun (WGS) entry which is preliminary data.</text>
</comment>
<organism evidence="1 2">
    <name type="scientific">Sediminitomix flava</name>
    <dbReference type="NCBI Taxonomy" id="379075"/>
    <lineage>
        <taxon>Bacteria</taxon>
        <taxon>Pseudomonadati</taxon>
        <taxon>Bacteroidota</taxon>
        <taxon>Cytophagia</taxon>
        <taxon>Cytophagales</taxon>
        <taxon>Flammeovirgaceae</taxon>
        <taxon>Sediminitomix</taxon>
    </lineage>
</organism>
<dbReference type="AlphaFoldDB" id="A0A315ZIP8"/>
<dbReference type="Proteomes" id="UP000245535">
    <property type="component" value="Unassembled WGS sequence"/>
</dbReference>
<gene>
    <name evidence="1" type="ORF">BC781_1011483</name>
</gene>
<dbReference type="PANTHER" id="PTHR23248">
    <property type="entry name" value="PHOSPHOLIPID SCRAMBLASE-RELATED"/>
    <property type="match status" value="1"/>
</dbReference>
<protein>
    <submittedName>
        <fullName evidence="1">Uncharacterized protein YxjI</fullName>
    </submittedName>
</protein>
<name>A0A315ZIP8_SEDFL</name>
<dbReference type="SUPFAM" id="SSF54518">
    <property type="entry name" value="Tubby C-terminal domain-like"/>
    <property type="match status" value="1"/>
</dbReference>
<dbReference type="GO" id="GO:0005886">
    <property type="term" value="C:plasma membrane"/>
    <property type="evidence" value="ECO:0007669"/>
    <property type="project" value="TreeGrafter"/>
</dbReference>
<dbReference type="GO" id="GO:0017128">
    <property type="term" value="F:phospholipid scramblase activity"/>
    <property type="evidence" value="ECO:0007669"/>
    <property type="project" value="InterPro"/>
</dbReference>